<dbReference type="AlphaFoldDB" id="A0A0E9V5B4"/>
<proteinExistence type="predicted"/>
<evidence type="ECO:0000313" key="1">
    <source>
        <dbReference type="EMBL" id="JAH72655.1"/>
    </source>
</evidence>
<reference evidence="1" key="1">
    <citation type="submission" date="2014-11" db="EMBL/GenBank/DDBJ databases">
        <authorList>
            <person name="Amaro Gonzalez C."/>
        </authorList>
    </citation>
    <scope>NUCLEOTIDE SEQUENCE</scope>
</reference>
<accession>A0A0E9V5B4</accession>
<reference evidence="1" key="2">
    <citation type="journal article" date="2015" name="Fish Shellfish Immunol.">
        <title>Early steps in the European eel (Anguilla anguilla)-Vibrio vulnificus interaction in the gills: Role of the RtxA13 toxin.</title>
        <authorList>
            <person name="Callol A."/>
            <person name="Pajuelo D."/>
            <person name="Ebbesson L."/>
            <person name="Teles M."/>
            <person name="MacKenzie S."/>
            <person name="Amaro C."/>
        </authorList>
    </citation>
    <scope>NUCLEOTIDE SEQUENCE</scope>
</reference>
<organism evidence="1">
    <name type="scientific">Anguilla anguilla</name>
    <name type="common">European freshwater eel</name>
    <name type="synonym">Muraena anguilla</name>
    <dbReference type="NCBI Taxonomy" id="7936"/>
    <lineage>
        <taxon>Eukaryota</taxon>
        <taxon>Metazoa</taxon>
        <taxon>Chordata</taxon>
        <taxon>Craniata</taxon>
        <taxon>Vertebrata</taxon>
        <taxon>Euteleostomi</taxon>
        <taxon>Actinopterygii</taxon>
        <taxon>Neopterygii</taxon>
        <taxon>Teleostei</taxon>
        <taxon>Anguilliformes</taxon>
        <taxon>Anguillidae</taxon>
        <taxon>Anguilla</taxon>
    </lineage>
</organism>
<name>A0A0E9V5B4_ANGAN</name>
<dbReference type="EMBL" id="GBXM01035922">
    <property type="protein sequence ID" value="JAH72655.1"/>
    <property type="molecule type" value="Transcribed_RNA"/>
</dbReference>
<protein>
    <submittedName>
        <fullName evidence="1">Uncharacterized protein</fullName>
    </submittedName>
</protein>
<sequence>MNAWMSSSVSGWVREGLSLEILRRWKNETLTVLLMCF</sequence>